<accession>A0AAD1ULT4</accession>
<comment type="caution">
    <text evidence="2">The sequence shown here is derived from an EMBL/GenBank/DDBJ whole genome shotgun (WGS) entry which is preliminary data.</text>
</comment>
<feature type="coiled-coil region" evidence="1">
    <location>
        <begin position="347"/>
        <end position="374"/>
    </location>
</feature>
<dbReference type="AlphaFoldDB" id="A0AAD1ULT4"/>
<sequence length="385" mass="44044">MQKIFNIQPPKIGQGVSFVEVVSPSPKVKKKTDCEDEKAQFLDACNTQSYPFHKSVTNCTASTEIPASCQKCADESPNSYYSQNIFLTKGAQCIKDTTFGDHSSILVNKPMVSTFTTKSSLNTGRKRTKKQSSISTFSLQCSSRCSLNLTKVDNKDLSETISNREEEFVKKNKPILAPCKSALTFNEESRTDSYDIDWPKKSQILKKWPKKFKRYILQRPVDYKYIKKHKEIKTKIVRSGLASPRGCYSRKKVCPTPEKRLIEDKITQSAQIPKKTVEKKMLESSYISDIELQGQKWLHFNRRRSTPSSLVPEAKKHDLAYCSSCKILNPIQKPGGIHLDTFVYKQFIEYNTKIKTLEEKMNDMRLENTELHKTVNSLLINHLAS</sequence>
<name>A0AAD1ULT4_EUPCR</name>
<gene>
    <name evidence="2" type="ORF">ECRASSUSDP1_LOCUS10485</name>
</gene>
<proteinExistence type="predicted"/>
<dbReference type="Proteomes" id="UP001295684">
    <property type="component" value="Unassembled WGS sequence"/>
</dbReference>
<dbReference type="EMBL" id="CAMPGE010010335">
    <property type="protein sequence ID" value="CAI2369187.1"/>
    <property type="molecule type" value="Genomic_DNA"/>
</dbReference>
<organism evidence="2 3">
    <name type="scientific">Euplotes crassus</name>
    <dbReference type="NCBI Taxonomy" id="5936"/>
    <lineage>
        <taxon>Eukaryota</taxon>
        <taxon>Sar</taxon>
        <taxon>Alveolata</taxon>
        <taxon>Ciliophora</taxon>
        <taxon>Intramacronucleata</taxon>
        <taxon>Spirotrichea</taxon>
        <taxon>Hypotrichia</taxon>
        <taxon>Euplotida</taxon>
        <taxon>Euplotidae</taxon>
        <taxon>Moneuplotes</taxon>
    </lineage>
</organism>
<evidence type="ECO:0000313" key="3">
    <source>
        <dbReference type="Proteomes" id="UP001295684"/>
    </source>
</evidence>
<keyword evidence="1" id="KW-0175">Coiled coil</keyword>
<evidence type="ECO:0000256" key="1">
    <source>
        <dbReference type="SAM" id="Coils"/>
    </source>
</evidence>
<evidence type="ECO:0000313" key="2">
    <source>
        <dbReference type="EMBL" id="CAI2369187.1"/>
    </source>
</evidence>
<protein>
    <submittedName>
        <fullName evidence="2">Uncharacterized protein</fullName>
    </submittedName>
</protein>
<keyword evidence="3" id="KW-1185">Reference proteome</keyword>
<reference evidence="2" key="1">
    <citation type="submission" date="2023-07" db="EMBL/GenBank/DDBJ databases">
        <authorList>
            <consortium name="AG Swart"/>
            <person name="Singh M."/>
            <person name="Singh A."/>
            <person name="Seah K."/>
            <person name="Emmerich C."/>
        </authorList>
    </citation>
    <scope>NUCLEOTIDE SEQUENCE</scope>
    <source>
        <strain evidence="2">DP1</strain>
    </source>
</reference>